<dbReference type="Pfam" id="PF07729">
    <property type="entry name" value="FCD"/>
    <property type="match status" value="1"/>
</dbReference>
<dbReference type="InterPro" id="IPR011711">
    <property type="entry name" value="GntR_C"/>
</dbReference>
<keyword evidence="3" id="KW-0804">Transcription</keyword>
<dbReference type="SMART" id="SM00345">
    <property type="entry name" value="HTH_GNTR"/>
    <property type="match status" value="1"/>
</dbReference>
<dbReference type="PANTHER" id="PTHR43537:SF5">
    <property type="entry name" value="UXU OPERON TRANSCRIPTIONAL REGULATOR"/>
    <property type="match status" value="1"/>
</dbReference>
<dbReference type="PRINTS" id="PR00035">
    <property type="entry name" value="HTHGNTR"/>
</dbReference>
<evidence type="ECO:0000256" key="3">
    <source>
        <dbReference type="ARBA" id="ARBA00023163"/>
    </source>
</evidence>
<evidence type="ECO:0000259" key="5">
    <source>
        <dbReference type="PROSITE" id="PS50949"/>
    </source>
</evidence>
<reference evidence="7" key="1">
    <citation type="journal article" date="2019" name="Int. J. Syst. Evol. Microbiol.">
        <title>The Global Catalogue of Microorganisms (GCM) 10K type strain sequencing project: providing services to taxonomists for standard genome sequencing and annotation.</title>
        <authorList>
            <consortium name="The Broad Institute Genomics Platform"/>
            <consortium name="The Broad Institute Genome Sequencing Center for Infectious Disease"/>
            <person name="Wu L."/>
            <person name="Ma J."/>
        </authorList>
    </citation>
    <scope>NUCLEOTIDE SEQUENCE [LARGE SCALE GENOMIC DNA]</scope>
    <source>
        <strain evidence="7">JCM 16548</strain>
    </source>
</reference>
<evidence type="ECO:0000313" key="7">
    <source>
        <dbReference type="Proteomes" id="UP001500051"/>
    </source>
</evidence>
<sequence length="249" mass="26068">MSDQRAWQVVLGRIESDLAAGVLKPGDHLAPERALATELGVGRSSVREAVRVLEVLGLVRTQTGSGPSSGAVITAAPSDGMSVLMRLQVAAQGFGVDDVVRTRLLLETAVVGELAALAGPDLAEADTLLAAMDDDGHTSAEFLALDAQFHLALAAAAGNQVVTATMAGLRTSIERYVLIGAARLSSWAPVATRLRAEHRSIVAAVRAHDADGARRHLHDHITGYYAQTFAPVPSSPDPTRPVPHPSKES</sequence>
<dbReference type="InterPro" id="IPR036390">
    <property type="entry name" value="WH_DNA-bd_sf"/>
</dbReference>
<evidence type="ECO:0000313" key="6">
    <source>
        <dbReference type="EMBL" id="GAA3691557.1"/>
    </source>
</evidence>
<dbReference type="PANTHER" id="PTHR43537">
    <property type="entry name" value="TRANSCRIPTIONAL REGULATOR, GNTR FAMILY"/>
    <property type="match status" value="1"/>
</dbReference>
<dbReference type="SUPFAM" id="SSF46785">
    <property type="entry name" value="Winged helix' DNA-binding domain"/>
    <property type="match status" value="1"/>
</dbReference>
<dbReference type="Gene3D" id="1.20.120.530">
    <property type="entry name" value="GntR ligand-binding domain-like"/>
    <property type="match status" value="1"/>
</dbReference>
<dbReference type="InterPro" id="IPR000524">
    <property type="entry name" value="Tscrpt_reg_HTH_GntR"/>
</dbReference>
<dbReference type="EMBL" id="BAAAYX010000002">
    <property type="protein sequence ID" value="GAA3691557.1"/>
    <property type="molecule type" value="Genomic_DNA"/>
</dbReference>
<name>A0ABP7CIY2_9ACTN</name>
<dbReference type="RefSeq" id="WP_344810542.1">
    <property type="nucleotide sequence ID" value="NZ_BAAAYX010000002.1"/>
</dbReference>
<evidence type="ECO:0000256" key="4">
    <source>
        <dbReference type="SAM" id="MobiDB-lite"/>
    </source>
</evidence>
<dbReference type="SUPFAM" id="SSF48008">
    <property type="entry name" value="GntR ligand-binding domain-like"/>
    <property type="match status" value="1"/>
</dbReference>
<dbReference type="CDD" id="cd07377">
    <property type="entry name" value="WHTH_GntR"/>
    <property type="match status" value="1"/>
</dbReference>
<dbReference type="Proteomes" id="UP001500051">
    <property type="component" value="Unassembled WGS sequence"/>
</dbReference>
<dbReference type="InterPro" id="IPR036388">
    <property type="entry name" value="WH-like_DNA-bd_sf"/>
</dbReference>
<protein>
    <submittedName>
        <fullName evidence="6">FCD domain-containing protein</fullName>
    </submittedName>
</protein>
<feature type="region of interest" description="Disordered" evidence="4">
    <location>
        <begin position="228"/>
        <end position="249"/>
    </location>
</feature>
<dbReference type="SMART" id="SM00895">
    <property type="entry name" value="FCD"/>
    <property type="match status" value="1"/>
</dbReference>
<proteinExistence type="predicted"/>
<dbReference type="Pfam" id="PF00392">
    <property type="entry name" value="GntR"/>
    <property type="match status" value="1"/>
</dbReference>
<gene>
    <name evidence="6" type="ORF">GCM10022204_03530</name>
</gene>
<comment type="caution">
    <text evidence="6">The sequence shown here is derived from an EMBL/GenBank/DDBJ whole genome shotgun (WGS) entry which is preliminary data.</text>
</comment>
<feature type="compositionally biased region" description="Pro residues" evidence="4">
    <location>
        <begin position="233"/>
        <end position="249"/>
    </location>
</feature>
<dbReference type="PROSITE" id="PS50949">
    <property type="entry name" value="HTH_GNTR"/>
    <property type="match status" value="1"/>
</dbReference>
<evidence type="ECO:0000256" key="2">
    <source>
        <dbReference type="ARBA" id="ARBA00023125"/>
    </source>
</evidence>
<organism evidence="6 7">
    <name type="scientific">Microlunatus aurantiacus</name>
    <dbReference type="NCBI Taxonomy" id="446786"/>
    <lineage>
        <taxon>Bacteria</taxon>
        <taxon>Bacillati</taxon>
        <taxon>Actinomycetota</taxon>
        <taxon>Actinomycetes</taxon>
        <taxon>Propionibacteriales</taxon>
        <taxon>Propionibacteriaceae</taxon>
        <taxon>Microlunatus</taxon>
    </lineage>
</organism>
<keyword evidence="2" id="KW-0238">DNA-binding</keyword>
<keyword evidence="7" id="KW-1185">Reference proteome</keyword>
<dbReference type="InterPro" id="IPR008920">
    <property type="entry name" value="TF_FadR/GntR_C"/>
</dbReference>
<accession>A0ABP7CIY2</accession>
<evidence type="ECO:0000256" key="1">
    <source>
        <dbReference type="ARBA" id="ARBA00023015"/>
    </source>
</evidence>
<dbReference type="Gene3D" id="1.10.10.10">
    <property type="entry name" value="Winged helix-like DNA-binding domain superfamily/Winged helix DNA-binding domain"/>
    <property type="match status" value="1"/>
</dbReference>
<keyword evidence="1" id="KW-0805">Transcription regulation</keyword>
<feature type="domain" description="HTH gntR-type" evidence="5">
    <location>
        <begin position="4"/>
        <end position="76"/>
    </location>
</feature>